<name>A0AA96RFK5_9BACL</name>
<dbReference type="KEGG" id="paun:MJA45_27775"/>
<accession>A0AA96RFK5</accession>
<keyword evidence="1" id="KW-0812">Transmembrane</keyword>
<proteinExistence type="predicted"/>
<dbReference type="RefSeq" id="WP_315605129.1">
    <property type="nucleotide sequence ID" value="NZ_CP130318.1"/>
</dbReference>
<evidence type="ECO:0000313" key="2">
    <source>
        <dbReference type="EMBL" id="WNQ11353.1"/>
    </source>
</evidence>
<reference evidence="2 3" key="1">
    <citation type="submission" date="2022-02" db="EMBL/GenBank/DDBJ databases">
        <title>Paenibacillus sp. MBLB1776 Whole Genome Shotgun Sequencing.</title>
        <authorList>
            <person name="Hwang C.Y."/>
            <person name="Cho E.-S."/>
            <person name="Seo M.-J."/>
        </authorList>
    </citation>
    <scope>NUCLEOTIDE SEQUENCE [LARGE SCALE GENOMIC DNA]</scope>
    <source>
        <strain evidence="2 3">MBLB1776</strain>
    </source>
</reference>
<protein>
    <submittedName>
        <fullName evidence="2">Uncharacterized protein</fullName>
    </submittedName>
</protein>
<dbReference type="AlphaFoldDB" id="A0AA96RFK5"/>
<keyword evidence="1" id="KW-1133">Transmembrane helix</keyword>
<keyword evidence="3" id="KW-1185">Reference proteome</keyword>
<dbReference type="EMBL" id="CP130318">
    <property type="protein sequence ID" value="WNQ11353.1"/>
    <property type="molecule type" value="Genomic_DNA"/>
</dbReference>
<gene>
    <name evidence="2" type="ORF">MJA45_27775</name>
</gene>
<sequence>MALRQYPAKTIEISKESGAKVNTAMTAIAWGVLAVGVLLCLMTISDFRDTNLGLMVGIGFLIASVQIFTIGTMIRWVHNRKVDEKE</sequence>
<keyword evidence="1" id="KW-0472">Membrane</keyword>
<evidence type="ECO:0000313" key="3">
    <source>
        <dbReference type="Proteomes" id="UP001305702"/>
    </source>
</evidence>
<dbReference type="Proteomes" id="UP001305702">
    <property type="component" value="Chromosome"/>
</dbReference>
<organism evidence="2 3">
    <name type="scientific">Paenibacillus aurantius</name>
    <dbReference type="NCBI Taxonomy" id="2918900"/>
    <lineage>
        <taxon>Bacteria</taxon>
        <taxon>Bacillati</taxon>
        <taxon>Bacillota</taxon>
        <taxon>Bacilli</taxon>
        <taxon>Bacillales</taxon>
        <taxon>Paenibacillaceae</taxon>
        <taxon>Paenibacillus</taxon>
    </lineage>
</organism>
<evidence type="ECO:0000256" key="1">
    <source>
        <dbReference type="SAM" id="Phobius"/>
    </source>
</evidence>
<feature type="transmembrane region" description="Helical" evidence="1">
    <location>
        <begin position="56"/>
        <end position="77"/>
    </location>
</feature>
<feature type="transmembrane region" description="Helical" evidence="1">
    <location>
        <begin position="21"/>
        <end position="44"/>
    </location>
</feature>